<dbReference type="AlphaFoldDB" id="A0A2N9GF64"/>
<organism evidence="1">
    <name type="scientific">Fagus sylvatica</name>
    <name type="common">Beechnut</name>
    <dbReference type="NCBI Taxonomy" id="28930"/>
    <lineage>
        <taxon>Eukaryota</taxon>
        <taxon>Viridiplantae</taxon>
        <taxon>Streptophyta</taxon>
        <taxon>Embryophyta</taxon>
        <taxon>Tracheophyta</taxon>
        <taxon>Spermatophyta</taxon>
        <taxon>Magnoliopsida</taxon>
        <taxon>eudicotyledons</taxon>
        <taxon>Gunneridae</taxon>
        <taxon>Pentapetalae</taxon>
        <taxon>rosids</taxon>
        <taxon>fabids</taxon>
        <taxon>Fagales</taxon>
        <taxon>Fagaceae</taxon>
        <taxon>Fagus</taxon>
    </lineage>
</organism>
<sequence length="60" mass="6659">MTGWSGERRVDESCPENQMSLVGYYSCRCVESGVGTLRWWSHGGEMGNGGTLILLCVCWI</sequence>
<accession>A0A2N9GF64</accession>
<proteinExistence type="predicted"/>
<protein>
    <submittedName>
        <fullName evidence="1">Uncharacterized protein</fullName>
    </submittedName>
</protein>
<name>A0A2N9GF64_FAGSY</name>
<dbReference type="EMBL" id="OIVN01001827">
    <property type="protein sequence ID" value="SPC98068.1"/>
    <property type="molecule type" value="Genomic_DNA"/>
</dbReference>
<evidence type="ECO:0000313" key="1">
    <source>
        <dbReference type="EMBL" id="SPC98068.1"/>
    </source>
</evidence>
<reference evidence="1" key="1">
    <citation type="submission" date="2018-02" db="EMBL/GenBank/DDBJ databases">
        <authorList>
            <person name="Cohen D.B."/>
            <person name="Kent A.D."/>
        </authorList>
    </citation>
    <scope>NUCLEOTIDE SEQUENCE</scope>
</reference>
<gene>
    <name evidence="1" type="ORF">FSB_LOCUS25950</name>
</gene>